<comment type="caution">
    <text evidence="3">The sequence shown here is derived from an EMBL/GenBank/DDBJ whole genome shotgun (WGS) entry which is preliminary data.</text>
</comment>
<feature type="transmembrane region" description="Helical" evidence="1">
    <location>
        <begin position="187"/>
        <end position="209"/>
    </location>
</feature>
<feature type="transmembrane region" description="Helical" evidence="1">
    <location>
        <begin position="125"/>
        <end position="143"/>
    </location>
</feature>
<evidence type="ECO:0000259" key="2">
    <source>
        <dbReference type="Pfam" id="PF00892"/>
    </source>
</evidence>
<dbReference type="Gene3D" id="1.10.3730.20">
    <property type="match status" value="1"/>
</dbReference>
<dbReference type="Pfam" id="PF00892">
    <property type="entry name" value="EamA"/>
    <property type="match status" value="2"/>
</dbReference>
<dbReference type="SUPFAM" id="SSF103481">
    <property type="entry name" value="Multidrug resistance efflux transporter EmrE"/>
    <property type="match status" value="2"/>
</dbReference>
<dbReference type="Proteomes" id="UP001595478">
    <property type="component" value="Unassembled WGS sequence"/>
</dbReference>
<proteinExistence type="predicted"/>
<feature type="transmembrane region" description="Helical" evidence="1">
    <location>
        <begin position="35"/>
        <end position="56"/>
    </location>
</feature>
<evidence type="ECO:0000313" key="3">
    <source>
        <dbReference type="EMBL" id="MFC3120087.1"/>
    </source>
</evidence>
<feature type="domain" description="EamA" evidence="2">
    <location>
        <begin position="7"/>
        <end position="141"/>
    </location>
</feature>
<keyword evidence="1" id="KW-0472">Membrane</keyword>
<feature type="transmembrane region" description="Helical" evidence="1">
    <location>
        <begin position="279"/>
        <end position="298"/>
    </location>
</feature>
<keyword evidence="4" id="KW-1185">Reference proteome</keyword>
<dbReference type="InterPro" id="IPR037185">
    <property type="entry name" value="EmrE-like"/>
</dbReference>
<dbReference type="PANTHER" id="PTHR22911:SF134">
    <property type="entry name" value="DMT FAMILY TRANSPORTER"/>
    <property type="match status" value="1"/>
</dbReference>
<gene>
    <name evidence="3" type="ORF">ACFOHL_00465</name>
</gene>
<organism evidence="3 4">
    <name type="scientific">Agaribacter flavus</name>
    <dbReference type="NCBI Taxonomy" id="1902781"/>
    <lineage>
        <taxon>Bacteria</taxon>
        <taxon>Pseudomonadati</taxon>
        <taxon>Pseudomonadota</taxon>
        <taxon>Gammaproteobacteria</taxon>
        <taxon>Alteromonadales</taxon>
        <taxon>Alteromonadaceae</taxon>
        <taxon>Agaribacter</taxon>
    </lineage>
</organism>
<feature type="domain" description="EamA" evidence="2">
    <location>
        <begin position="158"/>
        <end position="296"/>
    </location>
</feature>
<dbReference type="InterPro" id="IPR000620">
    <property type="entry name" value="EamA_dom"/>
</dbReference>
<protein>
    <submittedName>
        <fullName evidence="3">DMT family transporter</fullName>
    </submittedName>
</protein>
<dbReference type="RefSeq" id="WP_376918230.1">
    <property type="nucleotide sequence ID" value="NZ_JBHRSW010000004.1"/>
</dbReference>
<keyword evidence="1" id="KW-0812">Transmembrane</keyword>
<evidence type="ECO:0000256" key="1">
    <source>
        <dbReference type="SAM" id="Phobius"/>
    </source>
</evidence>
<feature type="transmembrane region" description="Helical" evidence="1">
    <location>
        <begin position="68"/>
        <end position="91"/>
    </location>
</feature>
<dbReference type="PANTHER" id="PTHR22911">
    <property type="entry name" value="ACYL-MALONYL CONDENSING ENZYME-RELATED"/>
    <property type="match status" value="1"/>
</dbReference>
<keyword evidence="1" id="KW-1133">Transmembrane helix</keyword>
<feature type="transmembrane region" description="Helical" evidence="1">
    <location>
        <begin position="155"/>
        <end position="175"/>
    </location>
</feature>
<dbReference type="EMBL" id="JBHRSW010000004">
    <property type="protein sequence ID" value="MFC3120087.1"/>
    <property type="molecule type" value="Genomic_DNA"/>
</dbReference>
<evidence type="ECO:0000313" key="4">
    <source>
        <dbReference type="Proteomes" id="UP001595478"/>
    </source>
</evidence>
<feature type="transmembrane region" description="Helical" evidence="1">
    <location>
        <begin position="246"/>
        <end position="267"/>
    </location>
</feature>
<name>A0ABV7FNJ9_9ALTE</name>
<reference evidence="4" key="1">
    <citation type="journal article" date="2019" name="Int. J. Syst. Evol. Microbiol.">
        <title>The Global Catalogue of Microorganisms (GCM) 10K type strain sequencing project: providing services to taxonomists for standard genome sequencing and annotation.</title>
        <authorList>
            <consortium name="The Broad Institute Genomics Platform"/>
            <consortium name="The Broad Institute Genome Sequencing Center for Infectious Disease"/>
            <person name="Wu L."/>
            <person name="Ma J."/>
        </authorList>
    </citation>
    <scope>NUCLEOTIDE SEQUENCE [LARGE SCALE GENOMIC DNA]</scope>
    <source>
        <strain evidence="4">KCTC 52473</strain>
    </source>
</reference>
<feature type="transmembrane region" description="Helical" evidence="1">
    <location>
        <begin position="215"/>
        <end position="234"/>
    </location>
</feature>
<feature type="transmembrane region" description="Helical" evidence="1">
    <location>
        <begin position="97"/>
        <end position="118"/>
    </location>
</feature>
<accession>A0ABV7FNJ9</accession>
<feature type="transmembrane region" description="Helical" evidence="1">
    <location>
        <begin position="7"/>
        <end position="29"/>
    </location>
</feature>
<sequence>MNKAVQGFLLASTTALMWGVLPVFLKFLLSALDAYTVTAVRFVFAFGFVSVGVVFCRDVPRLKQAKPIVWYLLVLSTLFLLLNYVTNVIALEYISPATVQLILQLAPFILLVGGVVFYKEHFSAWQMFGAVLLLVGLLLFFNQRIPVILSSSLESIEGVFIVVLSATAWALYALAQKRLLIAFTSRQLTFLIYLIGAVLLTPLSTFSSLQNLSYWQWWVLLFCCVNTIVGYGAFTRAMHIWEASKVSAIVAVAPVFTYFANKLAIVIAPDVYFDAEMDLLAYFGAGMIILGAIIASIGKRHGA</sequence>